<evidence type="ECO:0000313" key="3">
    <source>
        <dbReference type="Proteomes" id="UP000442109"/>
    </source>
</evidence>
<dbReference type="Pfam" id="PF01844">
    <property type="entry name" value="HNH"/>
    <property type="match status" value="1"/>
</dbReference>
<dbReference type="GO" id="GO:0003676">
    <property type="term" value="F:nucleic acid binding"/>
    <property type="evidence" value="ECO:0007669"/>
    <property type="project" value="InterPro"/>
</dbReference>
<name>A0A844M0Q4_9GAMM</name>
<reference evidence="2 3" key="1">
    <citation type="journal article" date="2019" name="PLoS ONE">
        <title>Pup mortality in New Zealand sea lions (Phocarctos hookeri) at Enderby Island, Auckland Islands, 2013-18.</title>
        <authorList>
            <person name="Michael S.A."/>
            <person name="Hayman D.T.S."/>
            <person name="Gray R."/>
            <person name="Zhang J."/>
            <person name="Rogers L."/>
            <person name="Roe W.D."/>
        </authorList>
    </citation>
    <scope>NUCLEOTIDE SEQUENCE [LARGE SCALE GENOMIC DNA]</scope>
    <source>
        <strain evidence="2 3">SM868</strain>
    </source>
</reference>
<feature type="domain" description="HNH nuclease" evidence="1">
    <location>
        <begin position="225"/>
        <end position="273"/>
    </location>
</feature>
<dbReference type="Gene3D" id="1.10.30.50">
    <property type="match status" value="1"/>
</dbReference>
<gene>
    <name evidence="2" type="ORF">GB996_04680</name>
</gene>
<organism evidence="2 3">
    <name type="scientific">Psychrobacter sanguinis</name>
    <dbReference type="NCBI Taxonomy" id="861445"/>
    <lineage>
        <taxon>Bacteria</taxon>
        <taxon>Pseudomonadati</taxon>
        <taxon>Pseudomonadota</taxon>
        <taxon>Gammaproteobacteria</taxon>
        <taxon>Moraxellales</taxon>
        <taxon>Moraxellaceae</taxon>
        <taxon>Psychrobacter</taxon>
    </lineage>
</organism>
<comment type="caution">
    <text evidence="2">The sequence shown here is derived from an EMBL/GenBank/DDBJ whole genome shotgun (WGS) entry which is preliminary data.</text>
</comment>
<evidence type="ECO:0000313" key="2">
    <source>
        <dbReference type="EMBL" id="MUG32087.1"/>
    </source>
</evidence>
<dbReference type="AlphaFoldDB" id="A0A844M0Q4"/>
<dbReference type="GO" id="GO:0008270">
    <property type="term" value="F:zinc ion binding"/>
    <property type="evidence" value="ECO:0007669"/>
    <property type="project" value="InterPro"/>
</dbReference>
<proteinExistence type="predicted"/>
<dbReference type="InterPro" id="IPR002711">
    <property type="entry name" value="HNH"/>
</dbReference>
<evidence type="ECO:0000259" key="1">
    <source>
        <dbReference type="SMART" id="SM00507"/>
    </source>
</evidence>
<keyword evidence="2" id="KW-0378">Hydrolase</keyword>
<sequence length="355" mass="41452">MYKPSADFQINFLNNIQWLLESSSYTSTYKFALLMSLSNLSIESGIDDNRICSISYLHLAEQFIHLYWTHALPFSKQQPNSVLRQSHTTGQIKVINCILDLQAEAKTINLNTARAFNKQKWDSTLKDIARTIKTYPAKHLQSAKNNTQREFLYHYNAKSKEIVLNAGIAYCLAKFSKIIHKLCQQYWSEFVRKNRHNQEYFNEDLDLYYFLFNQSRQSLNALVPLLTDIQKGQCFYCHNSIKGTPEVDHFIPWSKYPIDTLHNFVLADHKCNNSKRDFLAEERFYDSWLIRNDDYGKLIGSEGKSLGFISNIQRSETISQWAYQVAIEHSDLVWSPGTGNRLRTIDPRLLRHLRG</sequence>
<dbReference type="Proteomes" id="UP000442109">
    <property type="component" value="Unassembled WGS sequence"/>
</dbReference>
<dbReference type="InterPro" id="IPR003615">
    <property type="entry name" value="HNH_nuc"/>
</dbReference>
<dbReference type="OrthoDB" id="9804086at2"/>
<keyword evidence="3" id="KW-1185">Reference proteome</keyword>
<accession>A0A844M0Q4</accession>
<dbReference type="EMBL" id="WFKQ01000002">
    <property type="protein sequence ID" value="MUG32087.1"/>
    <property type="molecule type" value="Genomic_DNA"/>
</dbReference>
<keyword evidence="2" id="KW-0255">Endonuclease</keyword>
<dbReference type="CDD" id="cd00085">
    <property type="entry name" value="HNHc"/>
    <property type="match status" value="1"/>
</dbReference>
<protein>
    <submittedName>
        <fullName evidence="2">HNH endonuclease</fullName>
    </submittedName>
</protein>
<dbReference type="SMART" id="SM00507">
    <property type="entry name" value="HNHc"/>
    <property type="match status" value="1"/>
</dbReference>
<dbReference type="GO" id="GO:0004519">
    <property type="term" value="F:endonuclease activity"/>
    <property type="evidence" value="ECO:0007669"/>
    <property type="project" value="UniProtKB-KW"/>
</dbReference>
<keyword evidence="2" id="KW-0540">Nuclease</keyword>